<dbReference type="Proteomes" id="UP001500459">
    <property type="component" value="Unassembled WGS sequence"/>
</dbReference>
<reference evidence="2" key="1">
    <citation type="journal article" date="2019" name="Int. J. Syst. Evol. Microbiol.">
        <title>The Global Catalogue of Microorganisms (GCM) 10K type strain sequencing project: providing services to taxonomists for standard genome sequencing and annotation.</title>
        <authorList>
            <consortium name="The Broad Institute Genomics Platform"/>
            <consortium name="The Broad Institute Genome Sequencing Center for Infectious Disease"/>
            <person name="Wu L."/>
            <person name="Ma J."/>
        </authorList>
    </citation>
    <scope>NUCLEOTIDE SEQUENCE [LARGE SCALE GENOMIC DNA]</scope>
    <source>
        <strain evidence="2">JCM 17106</strain>
    </source>
</reference>
<keyword evidence="2" id="KW-1185">Reference proteome</keyword>
<gene>
    <name evidence="1" type="ORF">GCM10022393_15870</name>
</gene>
<name>A0ABP7XGQ9_9FLAO</name>
<comment type="caution">
    <text evidence="1">The sequence shown here is derived from an EMBL/GenBank/DDBJ whole genome shotgun (WGS) entry which is preliminary data.</text>
</comment>
<dbReference type="RefSeq" id="WP_344926251.1">
    <property type="nucleotide sequence ID" value="NZ_BAABCW010000005.1"/>
</dbReference>
<dbReference type="EMBL" id="BAABCW010000005">
    <property type="protein sequence ID" value="GAA4115637.1"/>
    <property type="molecule type" value="Genomic_DNA"/>
</dbReference>
<sequence>MNTFNLQLKRLGKKRIKTVDVNVATIPETLSELIIACVQSQVQKYNEKREGEVLISFLTPGEIEEQSTKGKMTFGDIENKKLAEENKAIEQALEAFTDGLFLVFIDDEEITEINTKITLTDKSNITFIRMTFLTGTHW</sequence>
<protein>
    <submittedName>
        <fullName evidence="1">Uncharacterized protein</fullName>
    </submittedName>
</protein>
<evidence type="ECO:0000313" key="2">
    <source>
        <dbReference type="Proteomes" id="UP001500459"/>
    </source>
</evidence>
<evidence type="ECO:0000313" key="1">
    <source>
        <dbReference type="EMBL" id="GAA4115637.1"/>
    </source>
</evidence>
<proteinExistence type="predicted"/>
<accession>A0ABP7XGQ9</accession>
<organism evidence="1 2">
    <name type="scientific">Aquimarina addita</name>
    <dbReference type="NCBI Taxonomy" id="870485"/>
    <lineage>
        <taxon>Bacteria</taxon>
        <taxon>Pseudomonadati</taxon>
        <taxon>Bacteroidota</taxon>
        <taxon>Flavobacteriia</taxon>
        <taxon>Flavobacteriales</taxon>
        <taxon>Flavobacteriaceae</taxon>
        <taxon>Aquimarina</taxon>
    </lineage>
</organism>